<feature type="non-terminal residue" evidence="1">
    <location>
        <position position="1"/>
    </location>
</feature>
<protein>
    <submittedName>
        <fullName evidence="1">Uncharacterized protein</fullName>
    </submittedName>
</protein>
<dbReference type="InParanoid" id="E2C4T8"/>
<sequence>KSAPNSDTLWVHLFLNNHSWIF</sequence>
<keyword evidence="2" id="KW-1185">Reference proteome</keyword>
<dbReference type="AlphaFoldDB" id="E2C4T8"/>
<evidence type="ECO:0000313" key="1">
    <source>
        <dbReference type="EMBL" id="EFN77039.1"/>
    </source>
</evidence>
<evidence type="ECO:0000313" key="2">
    <source>
        <dbReference type="Proteomes" id="UP000008237"/>
    </source>
</evidence>
<name>E2C4T8_HARSA</name>
<reference evidence="1 2" key="1">
    <citation type="journal article" date="2010" name="Science">
        <title>Genomic comparison of the ants Camponotus floridanus and Harpegnathos saltator.</title>
        <authorList>
            <person name="Bonasio R."/>
            <person name="Zhang G."/>
            <person name="Ye C."/>
            <person name="Mutti N.S."/>
            <person name="Fang X."/>
            <person name="Qin N."/>
            <person name="Donahue G."/>
            <person name="Yang P."/>
            <person name="Li Q."/>
            <person name="Li C."/>
            <person name="Zhang P."/>
            <person name="Huang Z."/>
            <person name="Berger S.L."/>
            <person name="Reinberg D."/>
            <person name="Wang J."/>
            <person name="Liebig J."/>
        </authorList>
    </citation>
    <scope>NUCLEOTIDE SEQUENCE [LARGE SCALE GENOMIC DNA]</scope>
    <source>
        <strain evidence="1 2">R22 G/1</strain>
    </source>
</reference>
<gene>
    <name evidence="1" type="ORF">EAI_10266</name>
</gene>
<accession>E2C4T8</accession>
<dbReference type="Proteomes" id="UP000008237">
    <property type="component" value="Unassembled WGS sequence"/>
</dbReference>
<organism evidence="2">
    <name type="scientific">Harpegnathos saltator</name>
    <name type="common">Jerdon's jumping ant</name>
    <dbReference type="NCBI Taxonomy" id="610380"/>
    <lineage>
        <taxon>Eukaryota</taxon>
        <taxon>Metazoa</taxon>
        <taxon>Ecdysozoa</taxon>
        <taxon>Arthropoda</taxon>
        <taxon>Hexapoda</taxon>
        <taxon>Insecta</taxon>
        <taxon>Pterygota</taxon>
        <taxon>Neoptera</taxon>
        <taxon>Endopterygota</taxon>
        <taxon>Hymenoptera</taxon>
        <taxon>Apocrita</taxon>
        <taxon>Aculeata</taxon>
        <taxon>Formicoidea</taxon>
        <taxon>Formicidae</taxon>
        <taxon>Ponerinae</taxon>
        <taxon>Ponerini</taxon>
        <taxon>Harpegnathos</taxon>
    </lineage>
</organism>
<dbReference type="EMBL" id="GL452634">
    <property type="protein sequence ID" value="EFN77039.1"/>
    <property type="molecule type" value="Genomic_DNA"/>
</dbReference>
<proteinExistence type="predicted"/>
<feature type="non-terminal residue" evidence="1">
    <location>
        <position position="22"/>
    </location>
</feature>